<comment type="caution">
    <text evidence="4">The sequence shown here is derived from an EMBL/GenBank/DDBJ whole genome shotgun (WGS) entry which is preliminary data.</text>
</comment>
<dbReference type="AlphaFoldDB" id="A0A7X2J139"/>
<dbReference type="PANTHER" id="PTHR10434:SF11">
    <property type="entry name" value="1-ACYL-SN-GLYCEROL-3-PHOSPHATE ACYLTRANSFERASE"/>
    <property type="match status" value="1"/>
</dbReference>
<dbReference type="SMART" id="SM00563">
    <property type="entry name" value="PlsC"/>
    <property type="match status" value="1"/>
</dbReference>
<keyword evidence="5" id="KW-1185">Reference proteome</keyword>
<dbReference type="PANTHER" id="PTHR10434">
    <property type="entry name" value="1-ACYL-SN-GLYCEROL-3-PHOSPHATE ACYLTRANSFERASE"/>
    <property type="match status" value="1"/>
</dbReference>
<sequence>MITANKKPWFEKLFYQYNRQLMKRHFHSISLQTPDTLPEHALVCINHSSWWDGLILFHLNQRILKQDMYAMMHEHGLKKHPFFRKIGAFSVDRNYPRKILQSIKYASELLHSGKTVALFPQGEEMHLETRPLTFMPGAVKLLEENPSVPLLPVVFYYSFGHFQKQEIFIKIGNPLYISDLPGNDRKSKNRVLEQYMEEMLNAVKQDVIAESFKGMQILQKERNKL</sequence>
<name>A0A7X2J139_9BACI</name>
<evidence type="ECO:0000313" key="5">
    <source>
        <dbReference type="Proteomes" id="UP000448867"/>
    </source>
</evidence>
<dbReference type="GO" id="GO:0003841">
    <property type="term" value="F:1-acylglycerol-3-phosphate O-acyltransferase activity"/>
    <property type="evidence" value="ECO:0007669"/>
    <property type="project" value="TreeGrafter"/>
</dbReference>
<proteinExistence type="predicted"/>
<accession>A0A7X2J139</accession>
<dbReference type="OrthoDB" id="152799at2"/>
<dbReference type="InterPro" id="IPR002123">
    <property type="entry name" value="Plipid/glycerol_acylTrfase"/>
</dbReference>
<protein>
    <submittedName>
        <fullName evidence="4">Acyl-phosphate glycerol 3-phosphate acyltransferase</fullName>
    </submittedName>
</protein>
<dbReference type="EMBL" id="WKKI01000036">
    <property type="protein sequence ID" value="MRX73503.1"/>
    <property type="molecule type" value="Genomic_DNA"/>
</dbReference>
<dbReference type="Proteomes" id="UP000448867">
    <property type="component" value="Unassembled WGS sequence"/>
</dbReference>
<gene>
    <name evidence="4" type="ORF">GJU40_15270</name>
</gene>
<keyword evidence="2 4" id="KW-0012">Acyltransferase</keyword>
<dbReference type="Pfam" id="PF01553">
    <property type="entry name" value="Acyltransferase"/>
    <property type="match status" value="1"/>
</dbReference>
<dbReference type="GO" id="GO:0005886">
    <property type="term" value="C:plasma membrane"/>
    <property type="evidence" value="ECO:0007669"/>
    <property type="project" value="TreeGrafter"/>
</dbReference>
<evidence type="ECO:0000313" key="4">
    <source>
        <dbReference type="EMBL" id="MRX73503.1"/>
    </source>
</evidence>
<keyword evidence="1 4" id="KW-0808">Transferase</keyword>
<evidence type="ECO:0000256" key="2">
    <source>
        <dbReference type="ARBA" id="ARBA00023315"/>
    </source>
</evidence>
<dbReference type="SUPFAM" id="SSF69593">
    <property type="entry name" value="Glycerol-3-phosphate (1)-acyltransferase"/>
    <property type="match status" value="1"/>
</dbReference>
<dbReference type="GO" id="GO:0006654">
    <property type="term" value="P:phosphatidic acid biosynthetic process"/>
    <property type="evidence" value="ECO:0007669"/>
    <property type="project" value="TreeGrafter"/>
</dbReference>
<feature type="domain" description="Phospholipid/glycerol acyltransferase" evidence="3">
    <location>
        <begin position="41"/>
        <end position="158"/>
    </location>
</feature>
<dbReference type="RefSeq" id="WP_154308966.1">
    <property type="nucleotide sequence ID" value="NZ_WKKI01000036.1"/>
</dbReference>
<organism evidence="4 5">
    <name type="scientific">Metabacillus lacus</name>
    <dbReference type="NCBI Taxonomy" id="1983721"/>
    <lineage>
        <taxon>Bacteria</taxon>
        <taxon>Bacillati</taxon>
        <taxon>Bacillota</taxon>
        <taxon>Bacilli</taxon>
        <taxon>Bacillales</taxon>
        <taxon>Bacillaceae</taxon>
        <taxon>Metabacillus</taxon>
    </lineage>
</organism>
<evidence type="ECO:0000259" key="3">
    <source>
        <dbReference type="SMART" id="SM00563"/>
    </source>
</evidence>
<evidence type="ECO:0000256" key="1">
    <source>
        <dbReference type="ARBA" id="ARBA00022679"/>
    </source>
</evidence>
<reference evidence="4 5" key="1">
    <citation type="submission" date="2019-11" db="EMBL/GenBank/DDBJ databases">
        <title>Bacillus lacus genome.</title>
        <authorList>
            <person name="Allen C.J."/>
            <person name="Newman J.D."/>
        </authorList>
    </citation>
    <scope>NUCLEOTIDE SEQUENCE [LARGE SCALE GENOMIC DNA]</scope>
    <source>
        <strain evidence="4 5">KCTC 33946</strain>
    </source>
</reference>
<dbReference type="CDD" id="cd06551">
    <property type="entry name" value="LPLAT"/>
    <property type="match status" value="1"/>
</dbReference>